<dbReference type="SUPFAM" id="SSF52058">
    <property type="entry name" value="L domain-like"/>
    <property type="match status" value="1"/>
</dbReference>
<evidence type="ECO:0000313" key="3">
    <source>
        <dbReference type="Proteomes" id="UP001642409"/>
    </source>
</evidence>
<dbReference type="InterPro" id="IPR032675">
    <property type="entry name" value="LRR_dom_sf"/>
</dbReference>
<dbReference type="Proteomes" id="UP001642409">
    <property type="component" value="Unassembled WGS sequence"/>
</dbReference>
<evidence type="ECO:0000313" key="2">
    <source>
        <dbReference type="EMBL" id="CAL6041066.1"/>
    </source>
</evidence>
<evidence type="ECO:0000313" key="1">
    <source>
        <dbReference type="EMBL" id="CAI9965376.1"/>
    </source>
</evidence>
<sequence length="1098" mass="127680">MLSLDPTTSELNLAYQDLEDIELTMNAPYVKFLLISGNPLSNFAFLGRFCSIHHLQADNINLSFLKDFYLIETPLLRSLQLRFNNLQNFTHFPQLDFLTFLDVSLNDFQMNAEDSLEVPLQRLEVLEFGSVPNVEYLTEVQNGLKPVNAFDQKLVNIDSYLDGIQMNTTKVNKTQVENLNYQKEVQKDETLQRLTNNLHESMNSFRLFVKFFLERFYVQSAQKYGVSNSSQQCDLIIDILQYESIIEGNSLLLTCYKTADQPIVNQQLILTGYQILEGFQISQSFQKLVYIDEVANSLQFPLSQFQNNVQIQDNIQENGINQQIYDIYCQRRSQSEVFNILTVEINEQIGVFTFKNNQFVNFHGELKNIQHKIMGTKGVKLEIIKKKNQIKQIVINQQQATISSITQQEQQFKRENIQFTVLGSMKVNHMIQIKTEEQYSFIHFYRTSKTKQQLSKQINKLILQLYKKETERGAEVLIQAIKQFNSSFNKQVKISDNNELFELVLNLTYRSESFPFKIQIQKFGVQTEEGIKLSKEEWKRFVLIDMFQLKRRKFAIIENNVKWIPNVSNIELKVEPGRITVENETKFNKKLQKYVQYEYYCNNNVVKTSYKNYFKYKTGGMYKIIAQIFDDDKLLVKEIQSDTVYVKQNKNIEFEQENSESIIEESSSAEETQLDIEIIQKDNQPFNYAVNKDTSSSDLIVQVKSNISSSENLSFALVGYQKLKTMQKGTFVVLNNKLEFQYEEDNAIYYIKVQILEQYAGLVLYLQAKSDYCCRVLPISNQIPLQSIESLSCSVIQQNLPVKVNLSFQNQQLCLQKDTEQEIFNFEDIYLIQVSDYHFKSLYLDFTSAYQIYEQAFVRQWPVTRELQNSFILVSTSKQLIFQAELNQFNQLFRSQITQQLSIPCKLSPTKYISPPLTPNIITSPIDLEDMTTEEQYTFKISNAVKNTFVSPLIIILGPQNKIHEIIQSNDQFTINDHLAGCKCVILSESCEKVLTSSFVLLKDAEQEETLLQVADNQKFKFETEHNFIIQGDEGQIQITGQNGLQIVVPDEKLKINGFRGTVFVQNEDEPVCVRFKSQDVTDGYILVGQRAKYNFYE</sequence>
<protein>
    <submittedName>
        <fullName evidence="1">Leucine-rich repeat domain superfamily</fullName>
    </submittedName>
    <submittedName>
        <fullName evidence="2">Leucine-rich_repeat domain superfamily</fullName>
    </submittedName>
</protein>
<reference evidence="2 3" key="2">
    <citation type="submission" date="2024-07" db="EMBL/GenBank/DDBJ databases">
        <authorList>
            <person name="Akdeniz Z."/>
        </authorList>
    </citation>
    <scope>NUCLEOTIDE SEQUENCE [LARGE SCALE GENOMIC DNA]</scope>
</reference>
<gene>
    <name evidence="2" type="ORF">HINF_LOCUS38719</name>
    <name evidence="1" type="ORF">HINF_LOCUS53021</name>
</gene>
<dbReference type="AlphaFoldDB" id="A0AA86R1R8"/>
<proteinExistence type="predicted"/>
<dbReference type="EMBL" id="CAXDID020000148">
    <property type="protein sequence ID" value="CAL6041066.1"/>
    <property type="molecule type" value="Genomic_DNA"/>
</dbReference>
<dbReference type="Gene3D" id="3.80.10.10">
    <property type="entry name" value="Ribonuclease Inhibitor"/>
    <property type="match status" value="1"/>
</dbReference>
<comment type="caution">
    <text evidence="1">The sequence shown here is derived from an EMBL/GenBank/DDBJ whole genome shotgun (WGS) entry which is preliminary data.</text>
</comment>
<keyword evidence="3" id="KW-1185">Reference proteome</keyword>
<name>A0AA86R1R8_9EUKA</name>
<reference evidence="1" key="1">
    <citation type="submission" date="2023-06" db="EMBL/GenBank/DDBJ databases">
        <authorList>
            <person name="Kurt Z."/>
        </authorList>
    </citation>
    <scope>NUCLEOTIDE SEQUENCE</scope>
</reference>
<dbReference type="EMBL" id="CATOUU010000990">
    <property type="protein sequence ID" value="CAI9965376.1"/>
    <property type="molecule type" value="Genomic_DNA"/>
</dbReference>
<accession>A0AA86R1R8</accession>
<organism evidence="1">
    <name type="scientific">Hexamita inflata</name>
    <dbReference type="NCBI Taxonomy" id="28002"/>
    <lineage>
        <taxon>Eukaryota</taxon>
        <taxon>Metamonada</taxon>
        <taxon>Diplomonadida</taxon>
        <taxon>Hexamitidae</taxon>
        <taxon>Hexamitinae</taxon>
        <taxon>Hexamita</taxon>
    </lineage>
</organism>